<dbReference type="Pfam" id="PF13843">
    <property type="entry name" value="DDE_Tnp_1_7"/>
    <property type="match status" value="1"/>
</dbReference>
<dbReference type="EMBL" id="CAKOGL010000023">
    <property type="protein sequence ID" value="CAH2101315.1"/>
    <property type="molecule type" value="Genomic_DNA"/>
</dbReference>
<proteinExistence type="predicted"/>
<feature type="domain" description="PiggyBac transposable element-derived protein" evidence="1">
    <location>
        <begin position="1"/>
        <end position="103"/>
    </location>
</feature>
<evidence type="ECO:0000313" key="2">
    <source>
        <dbReference type="EMBL" id="CAH2101315.1"/>
    </source>
</evidence>
<organism evidence="2 3">
    <name type="scientific">Euphydryas editha</name>
    <name type="common">Edith's checkerspot</name>
    <dbReference type="NCBI Taxonomy" id="104508"/>
    <lineage>
        <taxon>Eukaryota</taxon>
        <taxon>Metazoa</taxon>
        <taxon>Ecdysozoa</taxon>
        <taxon>Arthropoda</taxon>
        <taxon>Hexapoda</taxon>
        <taxon>Insecta</taxon>
        <taxon>Pterygota</taxon>
        <taxon>Neoptera</taxon>
        <taxon>Endopterygota</taxon>
        <taxon>Lepidoptera</taxon>
        <taxon>Glossata</taxon>
        <taxon>Ditrysia</taxon>
        <taxon>Papilionoidea</taxon>
        <taxon>Nymphalidae</taxon>
        <taxon>Nymphalinae</taxon>
        <taxon>Euphydryas</taxon>
    </lineage>
</organism>
<gene>
    <name evidence="2" type="ORF">EEDITHA_LOCUS16084</name>
</gene>
<sequence length="109" mass="12446">MQNEYSRGSNVTIHEKLFGFRCRCPFRMYISNKPNKYGIKTPMMCDSGTNYMMNAMQYMDIGKPTNSNGLPQGQYYLTDLSRPIHGTNRNVTCDNWLTSIPAAKSRTAC</sequence>
<reference evidence="2" key="1">
    <citation type="submission" date="2022-03" db="EMBL/GenBank/DDBJ databases">
        <authorList>
            <person name="Tunstrom K."/>
        </authorList>
    </citation>
    <scope>NUCLEOTIDE SEQUENCE</scope>
</reference>
<comment type="caution">
    <text evidence="2">The sequence shown here is derived from an EMBL/GenBank/DDBJ whole genome shotgun (WGS) entry which is preliminary data.</text>
</comment>
<dbReference type="AlphaFoldDB" id="A0AAU9UWZ9"/>
<dbReference type="PANTHER" id="PTHR46599">
    <property type="entry name" value="PIGGYBAC TRANSPOSABLE ELEMENT-DERIVED PROTEIN 4"/>
    <property type="match status" value="1"/>
</dbReference>
<protein>
    <recommendedName>
        <fullName evidence="1">PiggyBac transposable element-derived protein domain-containing protein</fullName>
    </recommendedName>
</protein>
<name>A0AAU9UWZ9_EUPED</name>
<accession>A0AAU9UWZ9</accession>
<dbReference type="PANTHER" id="PTHR46599:SF3">
    <property type="entry name" value="PIGGYBAC TRANSPOSABLE ELEMENT-DERIVED PROTEIN 4"/>
    <property type="match status" value="1"/>
</dbReference>
<dbReference type="InterPro" id="IPR029526">
    <property type="entry name" value="PGBD"/>
</dbReference>
<evidence type="ECO:0000313" key="3">
    <source>
        <dbReference type="Proteomes" id="UP001153954"/>
    </source>
</evidence>
<keyword evidence="3" id="KW-1185">Reference proteome</keyword>
<evidence type="ECO:0000259" key="1">
    <source>
        <dbReference type="Pfam" id="PF13843"/>
    </source>
</evidence>
<dbReference type="Proteomes" id="UP001153954">
    <property type="component" value="Unassembled WGS sequence"/>
</dbReference>